<keyword evidence="2" id="KW-1185">Reference proteome</keyword>
<dbReference type="OrthoDB" id="8704422at2"/>
<name>W0V4B1_9BURK</name>
<dbReference type="AlphaFoldDB" id="W0V4B1"/>
<protein>
    <submittedName>
        <fullName evidence="1">Uncharacterized protein</fullName>
    </submittedName>
</protein>
<dbReference type="PATRIC" id="fig|1349767.4.peg.3153"/>
<evidence type="ECO:0000313" key="2">
    <source>
        <dbReference type="Proteomes" id="UP000027604"/>
    </source>
</evidence>
<sequence>MLALAGCAARPVAETVRLPVFAPCIAAVPVKPDYEFGKLAMAAPDGEKILALARDWPRARWYEGQLEAALAGCR</sequence>
<dbReference type="KEGG" id="jag:GJA_1451"/>
<dbReference type="HOGENOM" id="CLU_2682871_0_0_4"/>
<dbReference type="Proteomes" id="UP000027604">
    <property type="component" value="Chromosome I"/>
</dbReference>
<dbReference type="STRING" id="1349767.GJA_1451"/>
<proteinExistence type="predicted"/>
<organism evidence="1 2">
    <name type="scientific">Janthinobacterium agaricidamnosum NBRC 102515 = DSM 9628</name>
    <dbReference type="NCBI Taxonomy" id="1349767"/>
    <lineage>
        <taxon>Bacteria</taxon>
        <taxon>Pseudomonadati</taxon>
        <taxon>Pseudomonadota</taxon>
        <taxon>Betaproteobacteria</taxon>
        <taxon>Burkholderiales</taxon>
        <taxon>Oxalobacteraceae</taxon>
        <taxon>Janthinobacterium</taxon>
    </lineage>
</organism>
<evidence type="ECO:0000313" key="1">
    <source>
        <dbReference type="EMBL" id="CDG82102.1"/>
    </source>
</evidence>
<accession>W0V4B1</accession>
<gene>
    <name evidence="1" type="ORF">GJA_1451</name>
</gene>
<dbReference type="EMBL" id="HG322949">
    <property type="protein sequence ID" value="CDG82102.1"/>
    <property type="molecule type" value="Genomic_DNA"/>
</dbReference>
<reference evidence="1 2" key="1">
    <citation type="journal article" date="2015" name="Genome Announc.">
        <title>Genome Sequence of Mushroom Soft-Rot Pathogen Janthinobacterium agaricidamnosum.</title>
        <authorList>
            <person name="Graupner K."/>
            <person name="Lackner G."/>
            <person name="Hertweck C."/>
        </authorList>
    </citation>
    <scope>NUCLEOTIDE SEQUENCE [LARGE SCALE GENOMIC DNA]</scope>
    <source>
        <strain evidence="2">NBRC 102515 / DSM 9628</strain>
    </source>
</reference>